<dbReference type="PRINTS" id="PR00359">
    <property type="entry name" value="BP450"/>
</dbReference>
<comment type="similarity">
    <text evidence="1 2">Belongs to the cytochrome P450 family.</text>
</comment>
<dbReference type="EMBL" id="BAABCP010000001">
    <property type="protein sequence ID" value="GAA3938468.1"/>
    <property type="molecule type" value="Genomic_DNA"/>
</dbReference>
<dbReference type="InterPro" id="IPR017972">
    <property type="entry name" value="Cyt_P450_CS"/>
</dbReference>
<dbReference type="Pfam" id="PF00067">
    <property type="entry name" value="p450"/>
    <property type="match status" value="1"/>
</dbReference>
<keyword evidence="4" id="KW-1185">Reference proteome</keyword>
<dbReference type="PROSITE" id="PS00086">
    <property type="entry name" value="CYTOCHROME_P450"/>
    <property type="match status" value="1"/>
</dbReference>
<organism evidence="3 4">
    <name type="scientific">Microbacterium soli</name>
    <dbReference type="NCBI Taxonomy" id="446075"/>
    <lineage>
        <taxon>Bacteria</taxon>
        <taxon>Bacillati</taxon>
        <taxon>Actinomycetota</taxon>
        <taxon>Actinomycetes</taxon>
        <taxon>Micrococcales</taxon>
        <taxon>Microbacteriaceae</taxon>
        <taxon>Microbacterium</taxon>
    </lineage>
</organism>
<evidence type="ECO:0000256" key="1">
    <source>
        <dbReference type="ARBA" id="ARBA00010617"/>
    </source>
</evidence>
<dbReference type="Proteomes" id="UP001501591">
    <property type="component" value="Unassembled WGS sequence"/>
</dbReference>
<dbReference type="SUPFAM" id="SSF48264">
    <property type="entry name" value="Cytochrome P450"/>
    <property type="match status" value="1"/>
</dbReference>
<dbReference type="PANTHER" id="PTHR46696">
    <property type="entry name" value="P450, PUTATIVE (EUROFUNG)-RELATED"/>
    <property type="match status" value="1"/>
</dbReference>
<dbReference type="PANTHER" id="PTHR46696:SF6">
    <property type="entry name" value="P450, PUTATIVE (EUROFUNG)-RELATED"/>
    <property type="match status" value="1"/>
</dbReference>
<dbReference type="InterPro" id="IPR001128">
    <property type="entry name" value="Cyt_P450"/>
</dbReference>
<sequence length="421" mass="47244">MNTGVREPMVDFDHNSPEHSADTVASYRALRDKAPVAWTEAWGGYWVLSGYDPVFDAARDDDLFSSARHEDLGVTGQAITLPQKPMHIHLPIELDPPESQKYRSIMNKLITPRRVSTLMPMIEKYVDMFIDELIESGEADFSTLTGVPAIVTITWLGAPLKDWRRHAMFHRALLAEPVGSEGYRHAIEEELPYLTAQVKRTIAERRREPREDGISFVVNQKIDGREMTDEEAFGMIELLISGGVGTTASLTGQALVWLSEHPDQRELLRKNPEMMQTALEEFLRVFSPTQALSRTVMADTEFHGVKMRRGDRALLAWASANRDGADAGDSPDDVDITRSPNRHLAFGVGSHRCAGSHLARPMARTILSKIIERMPDYTVDLERTVRFSAQGVNTGYLSVPARFTPGEKVYPNESLSELERD</sequence>
<protein>
    <submittedName>
        <fullName evidence="3">Cytochrome P450</fullName>
    </submittedName>
</protein>
<evidence type="ECO:0000256" key="2">
    <source>
        <dbReference type="RuleBase" id="RU000461"/>
    </source>
</evidence>
<keyword evidence="2" id="KW-0479">Metal-binding</keyword>
<keyword evidence="2" id="KW-0560">Oxidoreductase</keyword>
<keyword evidence="2" id="KW-0349">Heme</keyword>
<dbReference type="InterPro" id="IPR002397">
    <property type="entry name" value="Cyt_P450_B"/>
</dbReference>
<gene>
    <name evidence="3" type="ORF">GCM10022383_15730</name>
</gene>
<evidence type="ECO:0000313" key="4">
    <source>
        <dbReference type="Proteomes" id="UP001501591"/>
    </source>
</evidence>
<dbReference type="Gene3D" id="1.10.630.10">
    <property type="entry name" value="Cytochrome P450"/>
    <property type="match status" value="1"/>
</dbReference>
<evidence type="ECO:0000313" key="3">
    <source>
        <dbReference type="EMBL" id="GAA3938468.1"/>
    </source>
</evidence>
<keyword evidence="2" id="KW-0503">Monooxygenase</keyword>
<dbReference type="InterPro" id="IPR036396">
    <property type="entry name" value="Cyt_P450_sf"/>
</dbReference>
<name>A0ABP7N710_9MICO</name>
<proteinExistence type="inferred from homology"/>
<comment type="caution">
    <text evidence="3">The sequence shown here is derived from an EMBL/GenBank/DDBJ whole genome shotgun (WGS) entry which is preliminary data.</text>
</comment>
<reference evidence="4" key="1">
    <citation type="journal article" date="2019" name="Int. J. Syst. Evol. Microbiol.">
        <title>The Global Catalogue of Microorganisms (GCM) 10K type strain sequencing project: providing services to taxonomists for standard genome sequencing and annotation.</title>
        <authorList>
            <consortium name="The Broad Institute Genomics Platform"/>
            <consortium name="The Broad Institute Genome Sequencing Center for Infectious Disease"/>
            <person name="Wu L."/>
            <person name="Ma J."/>
        </authorList>
    </citation>
    <scope>NUCLEOTIDE SEQUENCE [LARGE SCALE GENOMIC DNA]</scope>
    <source>
        <strain evidence="4">JCM 17024</strain>
    </source>
</reference>
<dbReference type="RefSeq" id="WP_344818989.1">
    <property type="nucleotide sequence ID" value="NZ_BAABCP010000001.1"/>
</dbReference>
<accession>A0ABP7N710</accession>
<keyword evidence="2" id="KW-0408">Iron</keyword>